<reference evidence="1 2" key="1">
    <citation type="journal article" date="2017" name="ISME J.">
        <title>Energy and carbon metabolisms in a deep terrestrial subsurface fluid microbial community.</title>
        <authorList>
            <person name="Momper L."/>
            <person name="Jungbluth S.P."/>
            <person name="Lee M.D."/>
            <person name="Amend J.P."/>
        </authorList>
    </citation>
    <scope>NUCLEOTIDE SEQUENCE [LARGE SCALE GENOMIC DNA]</scope>
    <source>
        <strain evidence="1">SURF_29</strain>
    </source>
</reference>
<dbReference type="Proteomes" id="UP000285655">
    <property type="component" value="Unassembled WGS sequence"/>
</dbReference>
<evidence type="ECO:0000313" key="1">
    <source>
        <dbReference type="EMBL" id="RJO61331.1"/>
    </source>
</evidence>
<accession>A0A419DDX8</accession>
<dbReference type="AlphaFoldDB" id="A0A419DDX8"/>
<gene>
    <name evidence="1" type="ORF">C4544_03195</name>
</gene>
<comment type="caution">
    <text evidence="1">The sequence shown here is derived from an EMBL/GenBank/DDBJ whole genome shotgun (WGS) entry which is preliminary data.</text>
</comment>
<sequence>MVANYLEIEEPKELDRLNRELSAKLSSALKRIEKRKIGYPAGDFIGKVRFLSGVGQDVFWWENRLSDDKTIAINFFGHGSPGHNETLNIDVQFNLPIVKFSRKSGGAFLQHNRTREIVLAHRGIVTLGHGRIKKSALFSEMVATLREADTSGGNQKFLLIGELNSPTLINDISTFSYELRRTAKTLKSAVTPKQQALRHYFDEFSGKRVLKWKRKTIADCYHGTVVRTLRDELTGDSEVFKTQEIDLITLKDKKAFIFEVKTSADNQSIYTAIGQLTVHAPVIAKLVGSRSLERVIILPEVPNKHLHSTLTRDLGIRILTFTRSVQGLITINGLDQLK</sequence>
<evidence type="ECO:0000313" key="2">
    <source>
        <dbReference type="Proteomes" id="UP000285655"/>
    </source>
</evidence>
<organism evidence="1 2">
    <name type="scientific">candidate division WS5 bacterium</name>
    <dbReference type="NCBI Taxonomy" id="2093353"/>
    <lineage>
        <taxon>Bacteria</taxon>
        <taxon>candidate division WS5</taxon>
    </lineage>
</organism>
<proteinExistence type="predicted"/>
<protein>
    <submittedName>
        <fullName evidence="1">Uncharacterized protein</fullName>
    </submittedName>
</protein>
<name>A0A419DDX8_9BACT</name>
<dbReference type="EMBL" id="QZJW01000021">
    <property type="protein sequence ID" value="RJO61331.1"/>
    <property type="molecule type" value="Genomic_DNA"/>
</dbReference>